<dbReference type="AlphaFoldDB" id="A0A6B9G9S9"/>
<gene>
    <name evidence="2" type="ORF">CUN67_24365</name>
</gene>
<organism evidence="2 3">
    <name type="scientific">Pantoea cypripedii</name>
    <name type="common">Pectobacterium cypripedii</name>
    <name type="synonym">Erwinia cypripedii</name>
    <dbReference type="NCBI Taxonomy" id="55209"/>
    <lineage>
        <taxon>Bacteria</taxon>
        <taxon>Pseudomonadati</taxon>
        <taxon>Pseudomonadota</taxon>
        <taxon>Gammaproteobacteria</taxon>
        <taxon>Enterobacterales</taxon>
        <taxon>Erwiniaceae</taxon>
        <taxon>Pantoea</taxon>
    </lineage>
</organism>
<dbReference type="InterPro" id="IPR013351">
    <property type="entry name" value="T3SS_TyeA-rel"/>
</dbReference>
<dbReference type="SUPFAM" id="SSF140591">
    <property type="entry name" value="Type III secretion system domain"/>
    <property type="match status" value="2"/>
</dbReference>
<dbReference type="NCBIfam" id="TIGR02511">
    <property type="entry name" value="type_III_tyeA"/>
    <property type="match status" value="1"/>
</dbReference>
<dbReference type="GO" id="GO:0046903">
    <property type="term" value="P:secretion"/>
    <property type="evidence" value="ECO:0007669"/>
    <property type="project" value="InterPro"/>
</dbReference>
<dbReference type="GO" id="GO:0019867">
    <property type="term" value="C:outer membrane"/>
    <property type="evidence" value="ECO:0007669"/>
    <property type="project" value="InterPro"/>
</dbReference>
<name>A0A6B9G9S9_PANCY</name>
<dbReference type="InterPro" id="IPR010812">
    <property type="entry name" value="HrpJ-like"/>
</dbReference>
<geneLocation type="plasmid" evidence="3">
    <name>pne1b</name>
</geneLocation>
<evidence type="ECO:0000313" key="2">
    <source>
        <dbReference type="EMBL" id="QGY32130.1"/>
    </source>
</evidence>
<dbReference type="InterPro" id="IPR038347">
    <property type="entry name" value="TyeA_sf"/>
</dbReference>
<dbReference type="Proteomes" id="UP000502005">
    <property type="component" value="Plasmid pNE1B"/>
</dbReference>
<sequence length="376" mass="43046">MIIKIDGSQRPQAPVIQPQPKFNPLQDANRAAKAVYQVSTPQSALAMAQAELAASMNQDTPTIFPGQDILSEAQENISLVAGRMQRNQTGRAAPGETDRSRPRAMLQRLAKQVSEVNPEKMHQYMLAVGQIEDLDDLLDSFKRHQYDPGEIALILGHMLNEAGITTKRRSQLEKMLNEQMDDEDWMLKLFGCLEFGAINRSGLSELRRLYQRASDYKTGLNYWFSQFRKLRDRKRKLKTLIRALSFELAADNNVEDIHLAAVINDLKRILQFLTVEDHSQQMADELAFPDLTADVVMDELIEIAQQAWIYEGWLGERATKLLPEDQPQYGYARRMFELVRMLPEACWEDSEQREGVINAFDAYKNQLAIQEEEGQE</sequence>
<dbReference type="Pfam" id="PF07201">
    <property type="entry name" value="HrpJ"/>
    <property type="match status" value="1"/>
</dbReference>
<dbReference type="Gene3D" id="1.20.1280.80">
    <property type="match status" value="1"/>
</dbReference>
<reference evidence="2 3" key="1">
    <citation type="submission" date="2017-11" db="EMBL/GenBank/DDBJ databases">
        <title>Genome sequence of Pantoea cypripedii NE1.</title>
        <authorList>
            <person name="Nascimento F.X."/>
        </authorList>
    </citation>
    <scope>NUCLEOTIDE SEQUENCE [LARGE SCALE GENOMIC DNA]</scope>
    <source>
        <strain evidence="2 3">NE1</strain>
        <plasmid evidence="3">pne1b</plasmid>
    </source>
</reference>
<feature type="domain" description="Hypersensitivity response secretion-like HrpJ" evidence="1">
    <location>
        <begin position="72"/>
        <end position="228"/>
    </location>
</feature>
<accession>A0A6B9G9S9</accession>
<keyword evidence="2" id="KW-0614">Plasmid</keyword>
<protein>
    <submittedName>
        <fullName evidence="2">TyeA family type III secretion system gatekeeper subunit</fullName>
    </submittedName>
</protein>
<evidence type="ECO:0000313" key="3">
    <source>
        <dbReference type="Proteomes" id="UP000502005"/>
    </source>
</evidence>
<proteinExistence type="predicted"/>
<evidence type="ECO:0000259" key="1">
    <source>
        <dbReference type="Pfam" id="PF07201"/>
    </source>
</evidence>
<dbReference type="EMBL" id="CP024770">
    <property type="protein sequence ID" value="QGY32130.1"/>
    <property type="molecule type" value="Genomic_DNA"/>
</dbReference>